<feature type="compositionally biased region" description="Polar residues" evidence="9">
    <location>
        <begin position="932"/>
        <end position="948"/>
    </location>
</feature>
<feature type="compositionally biased region" description="Polar residues" evidence="9">
    <location>
        <begin position="904"/>
        <end position="915"/>
    </location>
</feature>
<evidence type="ECO:0000256" key="5">
    <source>
        <dbReference type="ARBA" id="ARBA00022989"/>
    </source>
</evidence>
<dbReference type="PANTHER" id="PTHR39387">
    <property type="entry name" value="SHAVENOID, ISOFORM B"/>
    <property type="match status" value="1"/>
</dbReference>
<feature type="transmembrane region" description="Helical" evidence="10">
    <location>
        <begin position="60"/>
        <end position="78"/>
    </location>
</feature>
<reference evidence="12 13" key="1">
    <citation type="submission" date="2015-07" db="EMBL/GenBank/DDBJ databases">
        <title>The genome of Habropoda laboriosa.</title>
        <authorList>
            <person name="Pan H."/>
            <person name="Kapheim K."/>
        </authorList>
    </citation>
    <scope>NUCLEOTIDE SEQUENCE [LARGE SCALE GENOMIC DNA]</scope>
    <source>
        <strain evidence="12">0110345459</strain>
    </source>
</reference>
<protein>
    <submittedName>
        <fullName evidence="12">Odorant receptor Or1</fullName>
    </submittedName>
</protein>
<evidence type="ECO:0000256" key="1">
    <source>
        <dbReference type="ARBA" id="ARBA00004141"/>
    </source>
</evidence>
<feature type="region of interest" description="Disordered" evidence="9">
    <location>
        <begin position="1439"/>
        <end position="1515"/>
    </location>
</feature>
<evidence type="ECO:0000256" key="9">
    <source>
        <dbReference type="SAM" id="MobiDB-lite"/>
    </source>
</evidence>
<organism evidence="12 13">
    <name type="scientific">Habropoda laboriosa</name>
    <dbReference type="NCBI Taxonomy" id="597456"/>
    <lineage>
        <taxon>Eukaryota</taxon>
        <taxon>Metazoa</taxon>
        <taxon>Ecdysozoa</taxon>
        <taxon>Arthropoda</taxon>
        <taxon>Hexapoda</taxon>
        <taxon>Insecta</taxon>
        <taxon>Pterygota</taxon>
        <taxon>Neoptera</taxon>
        <taxon>Endopterygota</taxon>
        <taxon>Hymenoptera</taxon>
        <taxon>Apocrita</taxon>
        <taxon>Aculeata</taxon>
        <taxon>Apoidea</taxon>
        <taxon>Anthophila</taxon>
        <taxon>Apidae</taxon>
        <taxon>Habropoda</taxon>
    </lineage>
</organism>
<gene>
    <name evidence="12" type="ORF">WH47_12143</name>
</gene>
<dbReference type="GO" id="GO:0035317">
    <property type="term" value="P:imaginal disc-derived wing hair organization"/>
    <property type="evidence" value="ECO:0007669"/>
    <property type="project" value="TreeGrafter"/>
</dbReference>
<evidence type="ECO:0000256" key="7">
    <source>
        <dbReference type="ARBA" id="ARBA00023170"/>
    </source>
</evidence>
<feature type="compositionally biased region" description="Acidic residues" evidence="9">
    <location>
        <begin position="1106"/>
        <end position="1119"/>
    </location>
</feature>
<dbReference type="InterPro" id="IPR057507">
    <property type="entry name" value="Sha_B-like_N"/>
</dbReference>
<evidence type="ECO:0000256" key="6">
    <source>
        <dbReference type="ARBA" id="ARBA00023136"/>
    </source>
</evidence>
<dbReference type="Pfam" id="PF23328">
    <property type="entry name" value="Sha_B_N"/>
    <property type="match status" value="1"/>
</dbReference>
<dbReference type="InterPro" id="IPR004117">
    <property type="entry name" value="7tm6_olfct_rcpt"/>
</dbReference>
<evidence type="ECO:0000256" key="2">
    <source>
        <dbReference type="ARBA" id="ARBA00022606"/>
    </source>
</evidence>
<dbReference type="OrthoDB" id="6346242at2759"/>
<evidence type="ECO:0000313" key="12">
    <source>
        <dbReference type="EMBL" id="KOC67813.1"/>
    </source>
</evidence>
<name>A0A0L7RAD0_9HYME</name>
<dbReference type="GO" id="GO:0005938">
    <property type="term" value="C:cell cortex"/>
    <property type="evidence" value="ECO:0007669"/>
    <property type="project" value="TreeGrafter"/>
</dbReference>
<feature type="region of interest" description="Disordered" evidence="9">
    <location>
        <begin position="889"/>
        <end position="954"/>
    </location>
</feature>
<feature type="compositionally biased region" description="Polar residues" evidence="9">
    <location>
        <begin position="1626"/>
        <end position="1636"/>
    </location>
</feature>
<feature type="region of interest" description="Disordered" evidence="9">
    <location>
        <begin position="1097"/>
        <end position="1158"/>
    </location>
</feature>
<feature type="transmembrane region" description="Helical" evidence="10">
    <location>
        <begin position="126"/>
        <end position="145"/>
    </location>
</feature>
<dbReference type="PANTHER" id="PTHR39387:SF1">
    <property type="entry name" value="SHAVENOID, ISOFORM B"/>
    <property type="match status" value="1"/>
</dbReference>
<feature type="compositionally biased region" description="Polar residues" evidence="9">
    <location>
        <begin position="1538"/>
        <end position="1562"/>
    </location>
</feature>
<feature type="region of interest" description="Disordered" evidence="9">
    <location>
        <begin position="1187"/>
        <end position="1229"/>
    </location>
</feature>
<dbReference type="STRING" id="597456.A0A0L7RAD0"/>
<keyword evidence="6 10" id="KW-0472">Membrane</keyword>
<keyword evidence="5 10" id="KW-1133">Transmembrane helix</keyword>
<dbReference type="Proteomes" id="UP000053825">
    <property type="component" value="Unassembled WGS sequence"/>
</dbReference>
<keyword evidence="3 10" id="KW-0812">Transmembrane</keyword>
<dbReference type="GO" id="GO:0016020">
    <property type="term" value="C:membrane"/>
    <property type="evidence" value="ECO:0007669"/>
    <property type="project" value="UniProtKB-SubCell"/>
</dbReference>
<feature type="compositionally biased region" description="Low complexity" evidence="9">
    <location>
        <begin position="1477"/>
        <end position="1486"/>
    </location>
</feature>
<feature type="region of interest" description="Disordered" evidence="9">
    <location>
        <begin position="1624"/>
        <end position="1664"/>
    </location>
</feature>
<proteinExistence type="predicted"/>
<keyword evidence="4" id="KW-0552">Olfaction</keyword>
<keyword evidence="8" id="KW-0807">Transducer</keyword>
<evidence type="ECO:0000256" key="10">
    <source>
        <dbReference type="SAM" id="Phobius"/>
    </source>
</evidence>
<sequence>FTKKMVLVFSYRYSGLWKIESKHSSFMTIAYFAYKLWILIMMNVFAVTIFADIYENMDNLSIISDDGCFLAGILVVIFKAMNYQIHQKSIIKLLDDILNCADDLCRFSNTETNKYIINRYYKFNKVVFYGFSMLGCVLGIALLFFSPLQNGLPIRAKYPFNTTISPFREIGLAVETFAVSGGLLSIVAMDNITAMMCSQITAQFDMLNVLFEKCTSQVENKNVNTDEIFKTETNRINKTHDNTFLRRYKTCLQFHQRLISITKDYNRIYSSSMFVQMISSTSIICLTGFQAVVVGGQSSDIMKFGIYLSAAISQLLYICWLGNELSYSSSVIDRSQWLSGWNHEHLTSIVKIFTLSTMFTRQSITLKAGVFYVLSLETFIASAGEYVCETIFRNWINCKSCKSVLERALGLALFYEVQSQRLGTPTTRQGLNRNAVGKMRLLVLVLAGCLNLLETVRCQELSVIRHSDGDIFTLEGSCTEACTVLSSGTASPYTRSPSTAGLVPPNNTCTCQCNYGLPTFREDLHICVNDIHECNVAGFVSNTGQVERVPYVFLPQRGQIIYPHAEIRFEGVTTPVCGITGAQQLGRAGWSELRNLSDTEPPFRLFRDEGRTFLQWIGESGLREAAEGRVVTAKLVCRDASPKSKLPSVFTPCVAFRVAGSPSKSNVREVMFSSTTQLSQGLSTTEYTAIGLSSVILALIYVASVSLYLHSKKAKRKIVEEPEISLTPGREISGLVKNNPLLAASRHFESDTNSGLTESDFGDDLAPSDGEQGFETITSAIIHPHCVYMEQSEICFGSGTILGERLPEEDVRVVETADNPHQQEVPVLPGAQRRKLYFNPAYFDRQLLLAPPPAAIEFLLKIREVISIAKHKMAAKRFVPTLVGIPEEENNSEHCDSTGKNHHQSASNSVQGSMTKSRKSQRCTGCPGCTDSFRNTPSLPETEQQSPGESKVRAWLEDVRSAPQRRWKDAEEARRTLQENTRTFNKNLEYLKELAKRDFDKEMKGLAGRTLASWKDNPPMLKTFQNMARSEILETDDRHSISKRSTKSMFEETNYYSLRNADSAARSNGDEVINAKVRKAIENSFIKQMEENATIETEVVEKIDETLEDEEVPEEEDSKEEEKAEVDGNSFTRKKANMLSGNSATTEKELPDMINELPNSKNTAKRIMDAVIREMVDAKVLEHHSRSGNVTDYEVDSLERSKNSRKSSTSPESTDQSSPALSTALPMDEELTMQNAVINTRTREMIMSNKLNKDVIERNYYNSLPELISSQRSESYSLVSEVYVNDGYDSPACSDDSGPEIQYEPENPGHLTIKVQDSPENYVKQDESEYEPDTLDRKPMKLKINDDVNYEKEIPDEVYVDSLERPVQILLKSKGSFRDQDSAKNGSCLQRGYGSLREIYEARLKSNSRDLFNSTKSLNGHSDDSTSWKKCKYLTPEMRQLKRQRQPSNQPDVVPLPPTEDIYQHPKPPRRVKDLKLSSNCSLSKNGWDRSPAEAGDPTTSNGAPVPSNHSNVGTSDCTCKPQLQAERLITKCRHQLESQMKSNSSRGKLKSNLSASWGNSRNQKEKRKSLDQCHRQDCERRHSESEICKKHLMMRASRSYESTSNSGNHFAGYQLPRMKVEDSGYLSSTDSNGSHKQLLKHEVSSVSETDETESVCDGASESGAESVGTDSVFFGNFRKLSEMSGFSKSIDSGVEIVVKNTYLQPFCSRSENGILDRANFSTSDSETESFITVLPPCGSREAI</sequence>
<evidence type="ECO:0000259" key="11">
    <source>
        <dbReference type="Pfam" id="PF23328"/>
    </source>
</evidence>
<dbReference type="GO" id="GO:0004984">
    <property type="term" value="F:olfactory receptor activity"/>
    <property type="evidence" value="ECO:0007669"/>
    <property type="project" value="InterPro"/>
</dbReference>
<evidence type="ECO:0000256" key="4">
    <source>
        <dbReference type="ARBA" id="ARBA00022725"/>
    </source>
</evidence>
<accession>A0A0L7RAD0</accession>
<keyword evidence="2" id="KW-0716">Sensory transduction</keyword>
<feature type="non-terminal residue" evidence="12">
    <location>
        <position position="1"/>
    </location>
</feature>
<evidence type="ECO:0000256" key="8">
    <source>
        <dbReference type="ARBA" id="ARBA00023224"/>
    </source>
</evidence>
<comment type="subcellular location">
    <subcellularLocation>
        <location evidence="1">Membrane</location>
        <topology evidence="1">Multi-pass membrane protein</topology>
    </subcellularLocation>
</comment>
<keyword evidence="13" id="KW-1185">Reference proteome</keyword>
<evidence type="ECO:0000256" key="3">
    <source>
        <dbReference type="ARBA" id="ARBA00022692"/>
    </source>
</evidence>
<keyword evidence="7 12" id="KW-0675">Receptor</keyword>
<evidence type="ECO:0000313" key="13">
    <source>
        <dbReference type="Proteomes" id="UP000053825"/>
    </source>
</evidence>
<dbReference type="GO" id="GO:0005549">
    <property type="term" value="F:odorant binding"/>
    <property type="evidence" value="ECO:0007669"/>
    <property type="project" value="InterPro"/>
</dbReference>
<feature type="compositionally biased region" description="Polar residues" evidence="9">
    <location>
        <begin position="1498"/>
        <end position="1515"/>
    </location>
</feature>
<dbReference type="EMBL" id="KQ414618">
    <property type="protein sequence ID" value="KOC67813.1"/>
    <property type="molecule type" value="Genomic_DNA"/>
</dbReference>
<feature type="domain" description="Shavenoid isoform B-like N-terminal" evidence="11">
    <location>
        <begin position="461"/>
        <end position="532"/>
    </location>
</feature>
<dbReference type="GO" id="GO:0007165">
    <property type="term" value="P:signal transduction"/>
    <property type="evidence" value="ECO:0007669"/>
    <property type="project" value="UniProtKB-KW"/>
</dbReference>
<feature type="compositionally biased region" description="Low complexity" evidence="9">
    <location>
        <begin position="1207"/>
        <end position="1219"/>
    </location>
</feature>
<dbReference type="Pfam" id="PF02949">
    <property type="entry name" value="7tm_6"/>
    <property type="match status" value="1"/>
</dbReference>
<feature type="region of interest" description="Disordered" evidence="9">
    <location>
        <begin position="1538"/>
        <end position="1577"/>
    </location>
</feature>
<feature type="transmembrane region" description="Helical" evidence="10">
    <location>
        <begin position="273"/>
        <end position="292"/>
    </location>
</feature>
<feature type="transmembrane region" description="Helical" evidence="10">
    <location>
        <begin position="32"/>
        <end position="54"/>
    </location>
</feature>